<accession>A0A1C7Z7C0</accession>
<feature type="transmembrane region" description="Helical" evidence="1">
    <location>
        <begin position="48"/>
        <end position="70"/>
    </location>
</feature>
<feature type="transmembrane region" description="Helical" evidence="1">
    <location>
        <begin position="134"/>
        <end position="156"/>
    </location>
</feature>
<name>A0A1C7Z7C0_PSESX</name>
<evidence type="ECO:0000256" key="1">
    <source>
        <dbReference type="SAM" id="Phobius"/>
    </source>
</evidence>
<dbReference type="Proteomes" id="UP000093104">
    <property type="component" value="Unassembled WGS sequence"/>
</dbReference>
<evidence type="ECO:0000313" key="3">
    <source>
        <dbReference type="Proteomes" id="UP000093104"/>
    </source>
</evidence>
<dbReference type="OrthoDB" id="278817at2"/>
<proteinExistence type="predicted"/>
<evidence type="ECO:0008006" key="4">
    <source>
        <dbReference type="Google" id="ProtNLM"/>
    </source>
</evidence>
<organism evidence="2 3">
    <name type="scientific">Pseudomonas syringae</name>
    <dbReference type="NCBI Taxonomy" id="317"/>
    <lineage>
        <taxon>Bacteria</taxon>
        <taxon>Pseudomonadati</taxon>
        <taxon>Pseudomonadota</taxon>
        <taxon>Gammaproteobacteria</taxon>
        <taxon>Pseudomonadales</taxon>
        <taxon>Pseudomonadaceae</taxon>
        <taxon>Pseudomonas</taxon>
    </lineage>
</organism>
<dbReference type="AlphaFoldDB" id="A0A1C7Z7C0"/>
<sequence length="175" mass="18892">MTMNTKDSVAPHSAGWRFKAGIAIICVMAGSWITVPIMAAVGVPGSRIAALTGILFISNKVLLILVIAIMGKSGFQQLKRSVFGYVSNLAPSVDLEVGPTRHKIGVVMFCLPLIAAFLEPYIDTIWPGLRPNLWQAQALGDAMFIGSFFVLGGNFWDKVRALFIRTARVVNEVAG</sequence>
<keyword evidence="1" id="KW-0812">Transmembrane</keyword>
<evidence type="ECO:0000313" key="2">
    <source>
        <dbReference type="EMBL" id="OCR25060.1"/>
    </source>
</evidence>
<reference evidence="2 3" key="1">
    <citation type="submission" date="2015-07" db="EMBL/GenBank/DDBJ databases">
        <title>Draft genome sequence of a diazotrophic, plant growth-promoting rhizobacterium of the Pseudomonas syringae complex.</title>
        <authorList>
            <person name="Patten C.L."/>
            <person name="Jeong H."/>
        </authorList>
    </citation>
    <scope>NUCLEOTIDE SEQUENCE [LARGE SCALE GENOMIC DNA]</scope>
    <source>
        <strain evidence="2 3">GR12-2</strain>
    </source>
</reference>
<keyword evidence="1" id="KW-0472">Membrane</keyword>
<keyword evidence="1" id="KW-1133">Transmembrane helix</keyword>
<dbReference type="PATRIC" id="fig|317.243.peg.1942"/>
<dbReference type="EMBL" id="LGSI01000038">
    <property type="protein sequence ID" value="OCR25060.1"/>
    <property type="molecule type" value="Genomic_DNA"/>
</dbReference>
<gene>
    <name evidence="2" type="ORF">AFK24_11225</name>
</gene>
<dbReference type="InterPro" id="IPR047961">
    <property type="entry name" value="Transp_suffix-like"/>
</dbReference>
<feature type="transmembrane region" description="Helical" evidence="1">
    <location>
        <begin position="20"/>
        <end position="42"/>
    </location>
</feature>
<dbReference type="NCBIfam" id="NF033684">
    <property type="entry name" value="suffix_2_RND"/>
    <property type="match status" value="1"/>
</dbReference>
<protein>
    <recommendedName>
        <fullName evidence="4">Transporter suffix domain-containing protein</fullName>
    </recommendedName>
</protein>
<feature type="transmembrane region" description="Helical" evidence="1">
    <location>
        <begin position="104"/>
        <end position="122"/>
    </location>
</feature>
<comment type="caution">
    <text evidence="2">The sequence shown here is derived from an EMBL/GenBank/DDBJ whole genome shotgun (WGS) entry which is preliminary data.</text>
</comment>